<proteinExistence type="predicted"/>
<reference evidence="1 2" key="2">
    <citation type="submission" date="2018-11" db="EMBL/GenBank/DDBJ databases">
        <authorList>
            <consortium name="Pathogen Informatics"/>
        </authorList>
    </citation>
    <scope>NUCLEOTIDE SEQUENCE [LARGE SCALE GENOMIC DNA]</scope>
    <source>
        <strain evidence="1">Dakar</strain>
        <strain evidence="2">Dakar, Senegal</strain>
    </source>
</reference>
<sequence length="68" mass="7984">MNEQLTFYPEDVLTSKRFVQKLYDNNTLYNDNSVRDVIVVNYALGGIASVEQKACVYHYTRETVFRKD</sequence>
<dbReference type="EMBL" id="UZAK01048896">
    <property type="protein sequence ID" value="VDP78394.1"/>
    <property type="molecule type" value="Genomic_DNA"/>
</dbReference>
<name>A0A183L4M9_9TREM</name>
<dbReference type="AlphaFoldDB" id="A0A183L4M9"/>
<dbReference type="WBParaSite" id="SCUD_0002229301-mRNA-1">
    <property type="protein sequence ID" value="SCUD_0002229301-mRNA-1"/>
    <property type="gene ID" value="SCUD_0002229301"/>
</dbReference>
<reference evidence="3" key="1">
    <citation type="submission" date="2016-06" db="UniProtKB">
        <authorList>
            <consortium name="WormBaseParasite"/>
        </authorList>
    </citation>
    <scope>IDENTIFICATION</scope>
</reference>
<organism evidence="3">
    <name type="scientific">Schistosoma curassoni</name>
    <dbReference type="NCBI Taxonomy" id="6186"/>
    <lineage>
        <taxon>Eukaryota</taxon>
        <taxon>Metazoa</taxon>
        <taxon>Spiralia</taxon>
        <taxon>Lophotrochozoa</taxon>
        <taxon>Platyhelminthes</taxon>
        <taxon>Trematoda</taxon>
        <taxon>Digenea</taxon>
        <taxon>Strigeidida</taxon>
        <taxon>Schistosomatoidea</taxon>
        <taxon>Schistosomatidae</taxon>
        <taxon>Schistosoma</taxon>
    </lineage>
</organism>
<accession>A0A183L4M9</accession>
<dbReference type="Proteomes" id="UP000279833">
    <property type="component" value="Unassembled WGS sequence"/>
</dbReference>
<evidence type="ECO:0000313" key="2">
    <source>
        <dbReference type="Proteomes" id="UP000279833"/>
    </source>
</evidence>
<gene>
    <name evidence="1" type="ORF">SCUD_LOCUS22292</name>
</gene>
<evidence type="ECO:0000313" key="1">
    <source>
        <dbReference type="EMBL" id="VDP78394.1"/>
    </source>
</evidence>
<protein>
    <submittedName>
        <fullName evidence="3">Glycosyltransferase family 2 protein</fullName>
    </submittedName>
</protein>
<keyword evidence="2" id="KW-1185">Reference proteome</keyword>
<evidence type="ECO:0000313" key="3">
    <source>
        <dbReference type="WBParaSite" id="SCUD_0002229301-mRNA-1"/>
    </source>
</evidence>